<feature type="chain" id="PRO_5046497160" description="Multidrug resistance protein MdtA-like barrel-sandwich hybrid domain-containing protein" evidence="2">
    <location>
        <begin position="30"/>
        <end position="510"/>
    </location>
</feature>
<feature type="region of interest" description="Disordered" evidence="1">
    <location>
        <begin position="478"/>
        <end position="510"/>
    </location>
</feature>
<evidence type="ECO:0000313" key="4">
    <source>
        <dbReference type="EMBL" id="GGH95395.1"/>
    </source>
</evidence>
<sequence length="510" mass="48781">MTSKTLVINLGLGAVILALGAGTYLTATAAGSSSTATAARTVTVSKAAISSVATASGNVAPQTTTVVNAQNCSGVILSVAATLGQQVTAGQPLVSIDPTNAQNALNAAQAQLDSVTAQGNQQQVSAAGQVATANQGLVNAQQSATLDASQQSAAVATAQKAVDADNGAVTAAQAVPVPNPKPANWQDPVAAAQNQLAKDQAALSQAQNQAASTQLKDKQQVASATTALGNAQNSAASAGGTNVTSAELAVETAKANLAACNLTSPVTGTVTGVSATVGALTGQSGSSGSSGSSGAAASGGSAGAGASAATAGASAAAASGSGLVTISDTGHLQVVAGFSESDITSMKPDQTAQFTFPALPQDPAAPPVTGKVVSIAQTSSTTNGVVTYPVTVSIANPPAGLRLGQSANISVTTATAEDALVIPGLAITTTGNRQTVNVLKNGTPTPATVTTGISANGRTQILTGLAEGDQVELPAISSTLDTGSSSTTTGGGFGAGGLGGGNRGARNGGQ</sequence>
<dbReference type="RefSeq" id="WP_188571525.1">
    <property type="nucleotide sequence ID" value="NZ_BMFW01000007.1"/>
</dbReference>
<name>A0ABQ2ATC7_9MICC</name>
<feature type="signal peptide" evidence="2">
    <location>
        <begin position="1"/>
        <end position="29"/>
    </location>
</feature>
<feature type="domain" description="Multidrug resistance protein MdtA-like barrel-sandwich hybrid" evidence="3">
    <location>
        <begin position="72"/>
        <end position="281"/>
    </location>
</feature>
<protein>
    <recommendedName>
        <fullName evidence="3">Multidrug resistance protein MdtA-like barrel-sandwich hybrid domain-containing protein</fullName>
    </recommendedName>
</protein>
<dbReference type="Proteomes" id="UP000643279">
    <property type="component" value="Unassembled WGS sequence"/>
</dbReference>
<proteinExistence type="predicted"/>
<keyword evidence="5" id="KW-1185">Reference proteome</keyword>
<accession>A0ABQ2ATC7</accession>
<dbReference type="Gene3D" id="2.40.50.100">
    <property type="match status" value="2"/>
</dbReference>
<feature type="compositionally biased region" description="Gly residues" evidence="1">
    <location>
        <begin position="489"/>
        <end position="510"/>
    </location>
</feature>
<feature type="compositionally biased region" description="Low complexity" evidence="1">
    <location>
        <begin position="478"/>
        <end position="488"/>
    </location>
</feature>
<comment type="caution">
    <text evidence="4">The sequence shown here is derived from an EMBL/GenBank/DDBJ whole genome shotgun (WGS) entry which is preliminary data.</text>
</comment>
<dbReference type="Gene3D" id="6.20.50.140">
    <property type="match status" value="1"/>
</dbReference>
<gene>
    <name evidence="4" type="ORF">GCM10007170_20820</name>
</gene>
<dbReference type="Gene3D" id="2.40.30.170">
    <property type="match status" value="1"/>
</dbReference>
<dbReference type="PANTHER" id="PTHR30469">
    <property type="entry name" value="MULTIDRUG RESISTANCE PROTEIN MDTA"/>
    <property type="match status" value="1"/>
</dbReference>
<dbReference type="Gene3D" id="1.10.287.470">
    <property type="entry name" value="Helix hairpin bin"/>
    <property type="match status" value="2"/>
</dbReference>
<dbReference type="InterPro" id="IPR058625">
    <property type="entry name" value="MdtA-like_BSH"/>
</dbReference>
<evidence type="ECO:0000259" key="3">
    <source>
        <dbReference type="Pfam" id="PF25917"/>
    </source>
</evidence>
<evidence type="ECO:0000256" key="1">
    <source>
        <dbReference type="SAM" id="MobiDB-lite"/>
    </source>
</evidence>
<dbReference type="PANTHER" id="PTHR30469:SF33">
    <property type="entry name" value="SLR1207 PROTEIN"/>
    <property type="match status" value="1"/>
</dbReference>
<dbReference type="EMBL" id="BMFW01000007">
    <property type="protein sequence ID" value="GGH95395.1"/>
    <property type="molecule type" value="Genomic_DNA"/>
</dbReference>
<reference evidence="5" key="1">
    <citation type="journal article" date="2019" name="Int. J. Syst. Evol. Microbiol.">
        <title>The Global Catalogue of Microorganisms (GCM) 10K type strain sequencing project: providing services to taxonomists for standard genome sequencing and annotation.</title>
        <authorList>
            <consortium name="The Broad Institute Genomics Platform"/>
            <consortium name="The Broad Institute Genome Sequencing Center for Infectious Disease"/>
            <person name="Wu L."/>
            <person name="Ma J."/>
        </authorList>
    </citation>
    <scope>NUCLEOTIDE SEQUENCE [LARGE SCALE GENOMIC DNA]</scope>
    <source>
        <strain evidence="5">CGMCC 1.12778</strain>
    </source>
</reference>
<dbReference type="Pfam" id="PF25917">
    <property type="entry name" value="BSH_RND"/>
    <property type="match status" value="1"/>
</dbReference>
<evidence type="ECO:0000313" key="5">
    <source>
        <dbReference type="Proteomes" id="UP000643279"/>
    </source>
</evidence>
<keyword evidence="2" id="KW-0732">Signal</keyword>
<organism evidence="4 5">
    <name type="scientific">Arthrobacter liuii</name>
    <dbReference type="NCBI Taxonomy" id="1476996"/>
    <lineage>
        <taxon>Bacteria</taxon>
        <taxon>Bacillati</taxon>
        <taxon>Actinomycetota</taxon>
        <taxon>Actinomycetes</taxon>
        <taxon>Micrococcales</taxon>
        <taxon>Micrococcaceae</taxon>
        <taxon>Arthrobacter</taxon>
    </lineage>
</organism>
<feature type="region of interest" description="Disordered" evidence="1">
    <location>
        <begin position="282"/>
        <end position="303"/>
    </location>
</feature>
<evidence type="ECO:0000256" key="2">
    <source>
        <dbReference type="SAM" id="SignalP"/>
    </source>
</evidence>
<dbReference type="SUPFAM" id="SSF111369">
    <property type="entry name" value="HlyD-like secretion proteins"/>
    <property type="match status" value="1"/>
</dbReference>